<feature type="active site" description="Nucleophile" evidence="4">
    <location>
        <position position="159"/>
    </location>
</feature>
<keyword evidence="1 4" id="KW-0378">Hydrolase</keyword>
<dbReference type="EMBL" id="LT629785">
    <property type="protein sequence ID" value="SDU32816.1"/>
    <property type="molecule type" value="Genomic_DNA"/>
</dbReference>
<evidence type="ECO:0000256" key="2">
    <source>
        <dbReference type="ARBA" id="ARBA00022963"/>
    </source>
</evidence>
<keyword evidence="3 4" id="KW-0443">Lipid metabolism</keyword>
<evidence type="ECO:0000256" key="3">
    <source>
        <dbReference type="ARBA" id="ARBA00023098"/>
    </source>
</evidence>
<dbReference type="RefSeq" id="WP_090197321.1">
    <property type="nucleotide sequence ID" value="NZ_LT629785.1"/>
</dbReference>
<evidence type="ECO:0000313" key="7">
    <source>
        <dbReference type="Proteomes" id="UP000243232"/>
    </source>
</evidence>
<dbReference type="InterPro" id="IPR016035">
    <property type="entry name" value="Acyl_Trfase/lysoPLipase"/>
</dbReference>
<feature type="short sequence motif" description="GXSXG" evidence="4">
    <location>
        <begin position="157"/>
        <end position="161"/>
    </location>
</feature>
<dbReference type="Gene3D" id="3.40.1090.10">
    <property type="entry name" value="Cytosolic phospholipase A2 catalytic domain"/>
    <property type="match status" value="2"/>
</dbReference>
<dbReference type="SUPFAM" id="SSF52151">
    <property type="entry name" value="FabD/lysophospholipase-like"/>
    <property type="match status" value="1"/>
</dbReference>
<evidence type="ECO:0000256" key="4">
    <source>
        <dbReference type="PROSITE-ProRule" id="PRU01161"/>
    </source>
</evidence>
<dbReference type="InterPro" id="IPR021771">
    <property type="entry name" value="Triacylglycerol_lipase_N"/>
</dbReference>
<dbReference type="PROSITE" id="PS51635">
    <property type="entry name" value="PNPLA"/>
    <property type="match status" value="1"/>
</dbReference>
<keyword evidence="2 4" id="KW-0442">Lipid degradation</keyword>
<dbReference type="InterPro" id="IPR002641">
    <property type="entry name" value="PNPLA_dom"/>
</dbReference>
<gene>
    <name evidence="6" type="ORF">SAMN05216296_3105</name>
</gene>
<dbReference type="Proteomes" id="UP000243232">
    <property type="component" value="Chromosome I"/>
</dbReference>
<sequence>MSSLSVSNAIEQTKKNGLNKAKKGKGYNLRLIRSRLAAVKAARLHHDNRELLFVINEGIHGNLGGIGNADLFKQARPEELALIREYLSETCLALHDLADSKSPDISAHEKADLFRRASQCYGHSALMLSGAGSLMPYHIGVVQALHQKDLLPSVISGSSGGALVAAMIGTRSHADRCSILDGDNLPDMLRETLIKLRAEAAPSKRLSLMPLMLTEEILTQIVESWIPDLTFGEAFELSGIVINISITPATITGASRLLNATTSPHVYIREAVRASCAVPGVFPPVELCAKGFDGQRRPYIKGQKWIDGSVGLDLPSRRLGRLYGVNHFITSQTNPAVLWAVKRAGQAGPTGKRIIEWATDVFRANLKAIQPLSGALTARLPWVRGLNHLFYSVAGQEYTADINILPGKHVVGIHEVLALISLKQTEALIADGKKQTEAQIELIRNCTMIRKTLDEILVQYGLPAL</sequence>
<name>A0A1H2HM16_9PSED</name>
<dbReference type="Pfam" id="PF01734">
    <property type="entry name" value="Patatin"/>
    <property type="match status" value="1"/>
</dbReference>
<dbReference type="PANTHER" id="PTHR14226">
    <property type="entry name" value="NEUROPATHY TARGET ESTERASE/SWISS CHEESE D.MELANOGASTER"/>
    <property type="match status" value="1"/>
</dbReference>
<proteinExistence type="predicted"/>
<dbReference type="AlphaFoldDB" id="A0A1H2HM16"/>
<dbReference type="InterPro" id="IPR050301">
    <property type="entry name" value="NTE"/>
</dbReference>
<protein>
    <submittedName>
        <fullName evidence="6">Predicted acylesterase/phospholipase RssA, contains patatin domain</fullName>
    </submittedName>
</protein>
<dbReference type="GO" id="GO:0016042">
    <property type="term" value="P:lipid catabolic process"/>
    <property type="evidence" value="ECO:0007669"/>
    <property type="project" value="UniProtKB-UniRule"/>
</dbReference>
<dbReference type="PANTHER" id="PTHR14226:SF10">
    <property type="entry name" value="TRIACYLGLYCEROL LIPASE 4-RELATED"/>
    <property type="match status" value="1"/>
</dbReference>
<accession>A0A1H2HM16</accession>
<reference evidence="7" key="1">
    <citation type="submission" date="2016-10" db="EMBL/GenBank/DDBJ databases">
        <authorList>
            <person name="Varghese N."/>
            <person name="Submissions S."/>
        </authorList>
    </citation>
    <scope>NUCLEOTIDE SEQUENCE [LARGE SCALE GENOMIC DNA]</scope>
    <source>
        <strain evidence="7">DSM 17875</strain>
    </source>
</reference>
<evidence type="ECO:0000256" key="1">
    <source>
        <dbReference type="ARBA" id="ARBA00022801"/>
    </source>
</evidence>
<organism evidence="6 7">
    <name type="scientific">Pseudomonas pohangensis</name>
    <dbReference type="NCBI Taxonomy" id="364197"/>
    <lineage>
        <taxon>Bacteria</taxon>
        <taxon>Pseudomonadati</taxon>
        <taxon>Pseudomonadota</taxon>
        <taxon>Gammaproteobacteria</taxon>
        <taxon>Pseudomonadales</taxon>
        <taxon>Pseudomonadaceae</taxon>
        <taxon>Pseudomonas</taxon>
    </lineage>
</organism>
<dbReference type="GO" id="GO:0004806">
    <property type="term" value="F:triacylglycerol lipase activity"/>
    <property type="evidence" value="ECO:0007669"/>
    <property type="project" value="InterPro"/>
</dbReference>
<feature type="domain" description="PNPLA" evidence="5">
    <location>
        <begin position="126"/>
        <end position="320"/>
    </location>
</feature>
<keyword evidence="7" id="KW-1185">Reference proteome</keyword>
<comment type="caution">
    <text evidence="4">Lacks conserved residue(s) required for the propagation of feature annotation.</text>
</comment>
<dbReference type="Pfam" id="PF11815">
    <property type="entry name" value="DUF3336"/>
    <property type="match status" value="1"/>
</dbReference>
<evidence type="ECO:0000313" key="6">
    <source>
        <dbReference type="EMBL" id="SDU32816.1"/>
    </source>
</evidence>
<dbReference type="STRING" id="364197.SAMN05216296_3105"/>
<feature type="active site" description="Proton acceptor" evidence="4">
    <location>
        <position position="307"/>
    </location>
</feature>
<evidence type="ECO:0000259" key="5">
    <source>
        <dbReference type="PROSITE" id="PS51635"/>
    </source>
</evidence>
<dbReference type="OrthoDB" id="7055653at2"/>